<keyword evidence="2 4" id="KW-0560">Oxidoreductase</keyword>
<dbReference type="RefSeq" id="WP_070983050.1">
    <property type="nucleotide sequence ID" value="NZ_MKJU01000005.1"/>
</dbReference>
<dbReference type="InterPro" id="IPR015590">
    <property type="entry name" value="Aldehyde_DH_dom"/>
</dbReference>
<evidence type="ECO:0000256" key="5">
    <source>
        <dbReference type="PIRSR" id="PIRSR036492-1"/>
    </source>
</evidence>
<proteinExistence type="inferred from homology"/>
<protein>
    <recommendedName>
        <fullName evidence="4">Aldehyde dehydrogenase</fullName>
    </recommendedName>
</protein>
<dbReference type="GO" id="GO:0005737">
    <property type="term" value="C:cytoplasm"/>
    <property type="evidence" value="ECO:0007669"/>
    <property type="project" value="TreeGrafter"/>
</dbReference>
<dbReference type="Gene3D" id="3.40.605.10">
    <property type="entry name" value="Aldehyde Dehydrogenase, Chain A, domain 1"/>
    <property type="match status" value="1"/>
</dbReference>
<comment type="caution">
    <text evidence="9">The sequence shown here is derived from an EMBL/GenBank/DDBJ whole genome shotgun (WGS) entry which is preliminary data.</text>
</comment>
<feature type="domain" description="Aldehyde dehydrogenase" evidence="8">
    <location>
        <begin position="28"/>
        <end position="435"/>
    </location>
</feature>
<dbReference type="InterPro" id="IPR016160">
    <property type="entry name" value="Ald_DH_CS_CYS"/>
</dbReference>
<dbReference type="InterPro" id="IPR012394">
    <property type="entry name" value="Aldehyde_DH_NAD(P)"/>
</dbReference>
<feature type="active site" evidence="5">
    <location>
        <position position="248"/>
    </location>
</feature>
<keyword evidence="10" id="KW-1185">Reference proteome</keyword>
<dbReference type="GO" id="GO:0006081">
    <property type="term" value="P:aldehyde metabolic process"/>
    <property type="evidence" value="ECO:0007669"/>
    <property type="project" value="InterPro"/>
</dbReference>
<sequence length="467" mass="52000">MQVESLSELNKQLMSLQAGFLQEPYKSYQARCELLNTLRRRVVDNSDALVAAADKDFNGRTEFDSIFGDVIPTLSVFDYILKHLKRWMKPDKRQAGFLLWPSKAHVQYAPKGVVGVIAPWNYPIQLALTPVITALAAGNKVMLKLSEFTPNVNQVIRNIFADIQEHCIVVEGDHHVAAAFSKLKFDHLFFTGASEIGKKVMAAAAENLVPVTLELGGKSPVIVADDADIAHTARSILFGKLLNAGQICVAPDYVMVTKQCAQPLINELKACYQAYYPDQENDSKITSIINEKQFSRLHQVLNDAQEKAATIWPPIKTQYQPQRMGLHLITDVKEDMAVMQNEIFGPLLPIVIVDNIDAALRKVELGERPLATYLFSNDDNLIDRANKTIRTGSLAINEVVLQVTVEDLPFGGVGNSGMGQYHAKEGFLTVSHAKSILHSDRKTQLRTKLMVKQSKILINLVKKLMLK</sequence>
<accession>A0A1S1N075</accession>
<dbReference type="PIRSF" id="PIRSF036492">
    <property type="entry name" value="ALDH"/>
    <property type="match status" value="1"/>
</dbReference>
<dbReference type="SUPFAM" id="SSF53720">
    <property type="entry name" value="ALDH-like"/>
    <property type="match status" value="1"/>
</dbReference>
<evidence type="ECO:0000259" key="8">
    <source>
        <dbReference type="Pfam" id="PF00171"/>
    </source>
</evidence>
<dbReference type="PROSITE" id="PS00070">
    <property type="entry name" value="ALDEHYDE_DEHYDR_CYS"/>
    <property type="match status" value="1"/>
</dbReference>
<name>A0A1S1N075_9GAMM</name>
<feature type="active site" evidence="5 6">
    <location>
        <position position="214"/>
    </location>
</feature>
<evidence type="ECO:0000256" key="7">
    <source>
        <dbReference type="RuleBase" id="RU003345"/>
    </source>
</evidence>
<evidence type="ECO:0000313" key="9">
    <source>
        <dbReference type="EMBL" id="OHU93043.1"/>
    </source>
</evidence>
<dbReference type="OrthoDB" id="9812625at2"/>
<dbReference type="EMBL" id="MKJU01000005">
    <property type="protein sequence ID" value="OHU93043.1"/>
    <property type="molecule type" value="Genomic_DNA"/>
</dbReference>
<reference evidence="9 10" key="1">
    <citation type="submission" date="2016-09" db="EMBL/GenBank/DDBJ databases">
        <title>Pseudoalteromonas amylolytica sp. nov., isolated from the surface seawater.</title>
        <authorList>
            <person name="Wu Y.-H."/>
            <person name="Cheng H."/>
            <person name="Jin X.-B."/>
            <person name="Wang C.-S."/>
            <person name="Xu X.-W."/>
        </authorList>
    </citation>
    <scope>NUCLEOTIDE SEQUENCE [LARGE SCALE GENOMIC DNA]</scope>
    <source>
        <strain evidence="9 10">JW1</strain>
    </source>
</reference>
<gene>
    <name evidence="9" type="ORF">BET10_03280</name>
</gene>
<dbReference type="Pfam" id="PF00171">
    <property type="entry name" value="Aldedh"/>
    <property type="match status" value="1"/>
</dbReference>
<dbReference type="STRING" id="1859457.BET10_03280"/>
<dbReference type="InterPro" id="IPR029510">
    <property type="entry name" value="Ald_DH_CS_GLU"/>
</dbReference>
<dbReference type="InterPro" id="IPR016162">
    <property type="entry name" value="Ald_DH_N"/>
</dbReference>
<dbReference type="AlphaFoldDB" id="A0A1S1N075"/>
<dbReference type="PANTHER" id="PTHR43570">
    <property type="entry name" value="ALDEHYDE DEHYDROGENASE"/>
    <property type="match status" value="1"/>
</dbReference>
<comment type="similarity">
    <text evidence="1 4 7">Belongs to the aldehyde dehydrogenase family.</text>
</comment>
<dbReference type="PANTHER" id="PTHR43570:SF20">
    <property type="entry name" value="ALDEHYDE DEHYDROGENASE ALDX-RELATED"/>
    <property type="match status" value="1"/>
</dbReference>
<evidence type="ECO:0000256" key="4">
    <source>
        <dbReference type="PIRNR" id="PIRNR036492"/>
    </source>
</evidence>
<keyword evidence="3" id="KW-0520">NAD</keyword>
<evidence type="ECO:0000256" key="6">
    <source>
        <dbReference type="PROSITE-ProRule" id="PRU10007"/>
    </source>
</evidence>
<dbReference type="GO" id="GO:0004029">
    <property type="term" value="F:aldehyde dehydrogenase (NAD+) activity"/>
    <property type="evidence" value="ECO:0007669"/>
    <property type="project" value="TreeGrafter"/>
</dbReference>
<dbReference type="InterPro" id="IPR016163">
    <property type="entry name" value="Ald_DH_C"/>
</dbReference>
<organism evidence="9 10">
    <name type="scientific">Pseudoalteromonas amylolytica</name>
    <dbReference type="NCBI Taxonomy" id="1859457"/>
    <lineage>
        <taxon>Bacteria</taxon>
        <taxon>Pseudomonadati</taxon>
        <taxon>Pseudomonadota</taxon>
        <taxon>Gammaproteobacteria</taxon>
        <taxon>Alteromonadales</taxon>
        <taxon>Pseudoalteromonadaceae</taxon>
        <taxon>Pseudoalteromonas</taxon>
    </lineage>
</organism>
<evidence type="ECO:0000256" key="2">
    <source>
        <dbReference type="ARBA" id="ARBA00023002"/>
    </source>
</evidence>
<evidence type="ECO:0000313" key="10">
    <source>
        <dbReference type="Proteomes" id="UP000179786"/>
    </source>
</evidence>
<dbReference type="CDD" id="cd07133">
    <property type="entry name" value="ALDH_CALDH_CalB"/>
    <property type="match status" value="1"/>
</dbReference>
<evidence type="ECO:0000256" key="3">
    <source>
        <dbReference type="ARBA" id="ARBA00023027"/>
    </source>
</evidence>
<dbReference type="Gene3D" id="3.40.309.10">
    <property type="entry name" value="Aldehyde Dehydrogenase, Chain A, domain 2"/>
    <property type="match status" value="1"/>
</dbReference>
<dbReference type="InterPro" id="IPR016161">
    <property type="entry name" value="Ald_DH/histidinol_DH"/>
</dbReference>
<evidence type="ECO:0000256" key="1">
    <source>
        <dbReference type="ARBA" id="ARBA00009986"/>
    </source>
</evidence>
<dbReference type="PROSITE" id="PS00687">
    <property type="entry name" value="ALDEHYDE_DEHYDR_GLU"/>
    <property type="match status" value="1"/>
</dbReference>
<dbReference type="Proteomes" id="UP000179786">
    <property type="component" value="Unassembled WGS sequence"/>
</dbReference>